<organism evidence="3 4">
    <name type="scientific">Pinctada imbricata</name>
    <name type="common">Atlantic pearl-oyster</name>
    <name type="synonym">Pinctada martensii</name>
    <dbReference type="NCBI Taxonomy" id="66713"/>
    <lineage>
        <taxon>Eukaryota</taxon>
        <taxon>Metazoa</taxon>
        <taxon>Spiralia</taxon>
        <taxon>Lophotrochozoa</taxon>
        <taxon>Mollusca</taxon>
        <taxon>Bivalvia</taxon>
        <taxon>Autobranchia</taxon>
        <taxon>Pteriomorphia</taxon>
        <taxon>Pterioida</taxon>
        <taxon>Pterioidea</taxon>
        <taxon>Pteriidae</taxon>
        <taxon>Pinctada</taxon>
    </lineage>
</organism>
<gene>
    <name evidence="3" type="ORF">FSP39_025497</name>
</gene>
<dbReference type="Proteomes" id="UP001186944">
    <property type="component" value="Unassembled WGS sequence"/>
</dbReference>
<reference evidence="3" key="1">
    <citation type="submission" date="2019-08" db="EMBL/GenBank/DDBJ databases">
        <title>The improved chromosome-level genome for the pearl oyster Pinctada fucata martensii using PacBio sequencing and Hi-C.</title>
        <authorList>
            <person name="Zheng Z."/>
        </authorList>
    </citation>
    <scope>NUCLEOTIDE SEQUENCE</scope>
    <source>
        <strain evidence="3">ZZ-2019</strain>
        <tissue evidence="3">Adductor muscle</tissue>
    </source>
</reference>
<feature type="region of interest" description="Disordered" evidence="1">
    <location>
        <begin position="47"/>
        <end position="71"/>
    </location>
</feature>
<dbReference type="AlphaFoldDB" id="A0AA88Y7E6"/>
<name>A0AA88Y7E6_PINIB</name>
<feature type="signal peptide" evidence="2">
    <location>
        <begin position="1"/>
        <end position="20"/>
    </location>
</feature>
<dbReference type="EMBL" id="VSWD01000009">
    <property type="protein sequence ID" value="KAK3094214.1"/>
    <property type="molecule type" value="Genomic_DNA"/>
</dbReference>
<accession>A0AA88Y7E6</accession>
<comment type="caution">
    <text evidence="3">The sequence shown here is derived from an EMBL/GenBank/DDBJ whole genome shotgun (WGS) entry which is preliminary data.</text>
</comment>
<evidence type="ECO:0000256" key="1">
    <source>
        <dbReference type="SAM" id="MobiDB-lite"/>
    </source>
</evidence>
<keyword evidence="2" id="KW-0732">Signal</keyword>
<evidence type="ECO:0000313" key="3">
    <source>
        <dbReference type="EMBL" id="KAK3094214.1"/>
    </source>
</evidence>
<evidence type="ECO:0000313" key="4">
    <source>
        <dbReference type="Proteomes" id="UP001186944"/>
    </source>
</evidence>
<protein>
    <submittedName>
        <fullName evidence="3">Uncharacterized protein</fullName>
    </submittedName>
</protein>
<keyword evidence="4" id="KW-1185">Reference proteome</keyword>
<feature type="chain" id="PRO_5041639596" evidence="2">
    <location>
        <begin position="21"/>
        <end position="176"/>
    </location>
</feature>
<feature type="compositionally biased region" description="Acidic residues" evidence="1">
    <location>
        <begin position="50"/>
        <end position="71"/>
    </location>
</feature>
<proteinExistence type="predicted"/>
<evidence type="ECO:0000256" key="2">
    <source>
        <dbReference type="SAM" id="SignalP"/>
    </source>
</evidence>
<sequence length="176" mass="20815">MDLNFPLVIICLLLPMNVYTKPTPRDKDSVVADLRRLIDLLKREKSPYDVNDEQTDTDPYDDNDEQTDTDSYEDIHDFDQYEEYVLPDDMHWGGDEWMELEEDGLGHGYDIIDNMTLGLDEIPLDLFASFEVFDGDEYDRPFIDFQNLPVQIAQNKDHHRSKYPKVIRLYLCEVIW</sequence>